<dbReference type="PANTHER" id="PTHR33751">
    <property type="entry name" value="CBB3-TYPE CYTOCHROME C OXIDASE SUBUNIT FIXP"/>
    <property type="match status" value="1"/>
</dbReference>
<evidence type="ECO:0000256" key="6">
    <source>
        <dbReference type="SAM" id="Phobius"/>
    </source>
</evidence>
<feature type="compositionally biased region" description="Acidic residues" evidence="5">
    <location>
        <begin position="296"/>
        <end position="308"/>
    </location>
</feature>
<feature type="domain" description="Cytochrome c" evidence="7">
    <location>
        <begin position="189"/>
        <end position="269"/>
    </location>
</feature>
<evidence type="ECO:0000259" key="7">
    <source>
        <dbReference type="PROSITE" id="PS51007"/>
    </source>
</evidence>
<dbReference type="InterPro" id="IPR036909">
    <property type="entry name" value="Cyt_c-like_dom_sf"/>
</dbReference>
<organism evidence="8 9">
    <name type="scientific">Tenacibaculum geojense</name>
    <dbReference type="NCBI Taxonomy" id="915352"/>
    <lineage>
        <taxon>Bacteria</taxon>
        <taxon>Pseudomonadati</taxon>
        <taxon>Bacteroidota</taxon>
        <taxon>Flavobacteriia</taxon>
        <taxon>Flavobacteriales</taxon>
        <taxon>Flavobacteriaceae</taxon>
        <taxon>Tenacibaculum</taxon>
    </lineage>
</organism>
<evidence type="ECO:0000313" key="8">
    <source>
        <dbReference type="EMBL" id="MFD0994159.1"/>
    </source>
</evidence>
<feature type="transmembrane region" description="Helical" evidence="6">
    <location>
        <begin position="7"/>
        <end position="27"/>
    </location>
</feature>
<dbReference type="EMBL" id="JBHTJR010000057">
    <property type="protein sequence ID" value="MFD0994159.1"/>
    <property type="molecule type" value="Genomic_DNA"/>
</dbReference>
<reference evidence="9" key="1">
    <citation type="journal article" date="2019" name="Int. J. Syst. Evol. Microbiol.">
        <title>The Global Catalogue of Microorganisms (GCM) 10K type strain sequencing project: providing services to taxonomists for standard genome sequencing and annotation.</title>
        <authorList>
            <consortium name="The Broad Institute Genomics Platform"/>
            <consortium name="The Broad Institute Genome Sequencing Center for Infectious Disease"/>
            <person name="Wu L."/>
            <person name="Ma J."/>
        </authorList>
    </citation>
    <scope>NUCLEOTIDE SEQUENCE [LARGE SCALE GENOMIC DNA]</scope>
    <source>
        <strain evidence="9">CCUG 60527</strain>
    </source>
</reference>
<gene>
    <name evidence="8" type="ORF">ACFQ1U_13170</name>
</gene>
<evidence type="ECO:0000256" key="5">
    <source>
        <dbReference type="SAM" id="MobiDB-lite"/>
    </source>
</evidence>
<dbReference type="Gene3D" id="1.10.760.10">
    <property type="entry name" value="Cytochrome c-like domain"/>
    <property type="match status" value="1"/>
</dbReference>
<keyword evidence="1 4" id="KW-0349">Heme</keyword>
<proteinExistence type="predicted"/>
<sequence length="308" mass="34255">MKKYVQSIAYLVFVGVTSWALITAIRSYKNPFSLYENPLVWIALVALIMVIVLKEILNITALQKTEELSYEKQGINPEEIDHWAWAKDFLKKWTNAKAIEEEATIELDHNYDGIKELDNSLPPWWVYLFYATIVFGVIYLVRYHIAGAPDQATEYKKEVAQAKLALAKYKKATPNAFDINNVSLLTDDGAIARGKAVFNLNCVACHAADGGGGIGPNLTDENWILGGGFKNVFNTIYSGGRDGKGMIAWDKTLKPQDIQKVASYVMSLQGTTPANPKPPQGDKWENGITSDTDNTSSEEGEIEEPIKE</sequence>
<evidence type="ECO:0000256" key="1">
    <source>
        <dbReference type="ARBA" id="ARBA00022617"/>
    </source>
</evidence>
<keyword evidence="6" id="KW-0472">Membrane</keyword>
<evidence type="ECO:0000256" key="2">
    <source>
        <dbReference type="ARBA" id="ARBA00022723"/>
    </source>
</evidence>
<keyword evidence="2 4" id="KW-0479">Metal-binding</keyword>
<dbReference type="SUPFAM" id="SSF46626">
    <property type="entry name" value="Cytochrome c"/>
    <property type="match status" value="1"/>
</dbReference>
<evidence type="ECO:0000256" key="3">
    <source>
        <dbReference type="ARBA" id="ARBA00023004"/>
    </source>
</evidence>
<feature type="transmembrane region" description="Helical" evidence="6">
    <location>
        <begin position="39"/>
        <end position="57"/>
    </location>
</feature>
<dbReference type="Proteomes" id="UP001597062">
    <property type="component" value="Unassembled WGS sequence"/>
</dbReference>
<keyword evidence="3 4" id="KW-0408">Iron</keyword>
<accession>A0ABW3JUX9</accession>
<feature type="region of interest" description="Disordered" evidence="5">
    <location>
        <begin position="269"/>
        <end position="308"/>
    </location>
</feature>
<dbReference type="InterPro" id="IPR038414">
    <property type="entry name" value="CcoP_N_sf"/>
</dbReference>
<evidence type="ECO:0000313" key="9">
    <source>
        <dbReference type="Proteomes" id="UP001597062"/>
    </source>
</evidence>
<dbReference type="PROSITE" id="PS51007">
    <property type="entry name" value="CYTC"/>
    <property type="match status" value="1"/>
</dbReference>
<name>A0ABW3JUX9_9FLAO</name>
<keyword evidence="6" id="KW-1133">Transmembrane helix</keyword>
<dbReference type="RefSeq" id="WP_386109149.1">
    <property type="nucleotide sequence ID" value="NZ_JBHTJR010000057.1"/>
</dbReference>
<dbReference type="PANTHER" id="PTHR33751:SF1">
    <property type="entry name" value="CBB3-TYPE CYTOCHROME C OXIDASE SUBUNIT FIXP"/>
    <property type="match status" value="1"/>
</dbReference>
<keyword evidence="6" id="KW-0812">Transmembrane</keyword>
<dbReference type="Pfam" id="PF14715">
    <property type="entry name" value="FixP_N"/>
    <property type="match status" value="1"/>
</dbReference>
<dbReference type="InterPro" id="IPR050597">
    <property type="entry name" value="Cytochrome_c_Oxidase_Subunit"/>
</dbReference>
<dbReference type="InterPro" id="IPR009056">
    <property type="entry name" value="Cyt_c-like_dom"/>
</dbReference>
<dbReference type="Pfam" id="PF13442">
    <property type="entry name" value="Cytochrome_CBB3"/>
    <property type="match status" value="1"/>
</dbReference>
<keyword evidence="9" id="KW-1185">Reference proteome</keyword>
<evidence type="ECO:0000256" key="4">
    <source>
        <dbReference type="PROSITE-ProRule" id="PRU00433"/>
    </source>
</evidence>
<feature type="transmembrane region" description="Helical" evidence="6">
    <location>
        <begin position="124"/>
        <end position="141"/>
    </location>
</feature>
<comment type="caution">
    <text evidence="8">The sequence shown here is derived from an EMBL/GenBank/DDBJ whole genome shotgun (WGS) entry which is preliminary data.</text>
</comment>
<dbReference type="InterPro" id="IPR032858">
    <property type="entry name" value="CcoP_N"/>
</dbReference>
<dbReference type="Gene3D" id="6.10.280.130">
    <property type="match status" value="1"/>
</dbReference>
<protein>
    <submittedName>
        <fullName evidence="8">Cbb3-type cytochrome c oxidase N-terminal domain-containing protein</fullName>
    </submittedName>
</protein>